<dbReference type="Proteomes" id="UP000261640">
    <property type="component" value="Unplaced"/>
</dbReference>
<dbReference type="InterPro" id="IPR036179">
    <property type="entry name" value="Ig-like_dom_sf"/>
</dbReference>
<name>A0A3Q3N0V2_9TELE</name>
<feature type="chain" id="PRO_5030081666" evidence="5">
    <location>
        <begin position="22"/>
        <end position="217"/>
    </location>
</feature>
<evidence type="ECO:0000256" key="3">
    <source>
        <dbReference type="ARBA" id="ARBA00023136"/>
    </source>
</evidence>
<keyword evidence="7" id="KW-1185">Reference proteome</keyword>
<protein>
    <submittedName>
        <fullName evidence="6">Uncharacterized LOC113131398</fullName>
    </submittedName>
</protein>
<keyword evidence="3" id="KW-0472">Membrane</keyword>
<dbReference type="PANTHER" id="PTHR12080:SF125">
    <property type="entry name" value="CD48 ANTIGEN-LIKE"/>
    <property type="match status" value="1"/>
</dbReference>
<dbReference type="GeneTree" id="ENSGT00610000086518"/>
<dbReference type="Gene3D" id="2.60.40.10">
    <property type="entry name" value="Immunoglobulins"/>
    <property type="match status" value="2"/>
</dbReference>
<evidence type="ECO:0000256" key="5">
    <source>
        <dbReference type="SAM" id="SignalP"/>
    </source>
</evidence>
<reference evidence="6" key="1">
    <citation type="submission" date="2025-08" db="UniProtKB">
        <authorList>
            <consortium name="Ensembl"/>
        </authorList>
    </citation>
    <scope>IDENTIFICATION</scope>
</reference>
<dbReference type="AlphaFoldDB" id="A0A3Q3N0V2"/>
<evidence type="ECO:0000256" key="1">
    <source>
        <dbReference type="ARBA" id="ARBA00004370"/>
    </source>
</evidence>
<sequence length="217" mass="24399">MEKLRCVWFLTLALLAALSAAQTGDIPIYFAIGKSLVLTPPKPVTGNIVWKHGFNLVAEWETGVPDYYGSFSGRSTLDIKTGRLEIKKTTKEDEGEYTVEIDRNVLNVRYVAKIPKEVPMPEVVPKPLSCSSREENCTFSCEGDTTGAGQVTYSWKMGEGEWMKGEKDINLIKTEVEHIKTITCQMENVASQREMDLFSHENILRSGLWCLLCVHAY</sequence>
<dbReference type="Ensembl" id="ENSMAMT00000034453.2">
    <property type="protein sequence ID" value="ENSMAMP00000033593.2"/>
    <property type="gene ID" value="ENSMAMG00000022582.2"/>
</dbReference>
<reference evidence="6" key="2">
    <citation type="submission" date="2025-09" db="UniProtKB">
        <authorList>
            <consortium name="Ensembl"/>
        </authorList>
    </citation>
    <scope>IDENTIFICATION</scope>
</reference>
<evidence type="ECO:0000256" key="4">
    <source>
        <dbReference type="ARBA" id="ARBA00023180"/>
    </source>
</evidence>
<dbReference type="PANTHER" id="PTHR12080">
    <property type="entry name" value="SIGNALING LYMPHOCYTIC ACTIVATION MOLECULE"/>
    <property type="match status" value="1"/>
</dbReference>
<evidence type="ECO:0000313" key="6">
    <source>
        <dbReference type="Ensembl" id="ENSMAMP00000033593.2"/>
    </source>
</evidence>
<keyword evidence="4" id="KW-0325">Glycoprotein</keyword>
<organism evidence="6 7">
    <name type="scientific">Mastacembelus armatus</name>
    <name type="common">zig-zag eel</name>
    <dbReference type="NCBI Taxonomy" id="205130"/>
    <lineage>
        <taxon>Eukaryota</taxon>
        <taxon>Metazoa</taxon>
        <taxon>Chordata</taxon>
        <taxon>Craniata</taxon>
        <taxon>Vertebrata</taxon>
        <taxon>Euteleostomi</taxon>
        <taxon>Actinopterygii</taxon>
        <taxon>Neopterygii</taxon>
        <taxon>Teleostei</taxon>
        <taxon>Neoteleostei</taxon>
        <taxon>Acanthomorphata</taxon>
        <taxon>Anabantaria</taxon>
        <taxon>Synbranchiformes</taxon>
        <taxon>Mastacembelidae</taxon>
        <taxon>Mastacembelus</taxon>
    </lineage>
</organism>
<comment type="subcellular location">
    <subcellularLocation>
        <location evidence="1">Membrane</location>
    </subcellularLocation>
</comment>
<proteinExistence type="predicted"/>
<feature type="signal peptide" evidence="5">
    <location>
        <begin position="1"/>
        <end position="21"/>
    </location>
</feature>
<dbReference type="InterPro" id="IPR013783">
    <property type="entry name" value="Ig-like_fold"/>
</dbReference>
<evidence type="ECO:0000256" key="2">
    <source>
        <dbReference type="ARBA" id="ARBA00022729"/>
    </source>
</evidence>
<dbReference type="GO" id="GO:0016020">
    <property type="term" value="C:membrane"/>
    <property type="evidence" value="ECO:0007669"/>
    <property type="project" value="UniProtKB-SubCell"/>
</dbReference>
<accession>A0A3Q3N0V2</accession>
<dbReference type="SUPFAM" id="SSF48726">
    <property type="entry name" value="Immunoglobulin"/>
    <property type="match status" value="1"/>
</dbReference>
<dbReference type="InterPro" id="IPR015631">
    <property type="entry name" value="CD2/SLAM_rcpt"/>
</dbReference>
<keyword evidence="2 5" id="KW-0732">Signal</keyword>
<dbReference type="STRING" id="205130.ENSMAMP00000033593"/>
<evidence type="ECO:0000313" key="7">
    <source>
        <dbReference type="Proteomes" id="UP000261640"/>
    </source>
</evidence>
<dbReference type="InParanoid" id="A0A3Q3N0V2"/>